<dbReference type="EMBL" id="GGEC01088067">
    <property type="protein sequence ID" value="MBX68551.1"/>
    <property type="molecule type" value="Transcribed_RNA"/>
</dbReference>
<sequence length="21" mass="2274">MFLQEACFLGALCLNSMPLAT</sequence>
<proteinExistence type="predicted"/>
<organism evidence="1">
    <name type="scientific">Rhizophora mucronata</name>
    <name type="common">Asiatic mangrove</name>
    <dbReference type="NCBI Taxonomy" id="61149"/>
    <lineage>
        <taxon>Eukaryota</taxon>
        <taxon>Viridiplantae</taxon>
        <taxon>Streptophyta</taxon>
        <taxon>Embryophyta</taxon>
        <taxon>Tracheophyta</taxon>
        <taxon>Spermatophyta</taxon>
        <taxon>Magnoliopsida</taxon>
        <taxon>eudicotyledons</taxon>
        <taxon>Gunneridae</taxon>
        <taxon>Pentapetalae</taxon>
        <taxon>rosids</taxon>
        <taxon>fabids</taxon>
        <taxon>Malpighiales</taxon>
        <taxon>Rhizophoraceae</taxon>
        <taxon>Rhizophora</taxon>
    </lineage>
</organism>
<dbReference type="AlphaFoldDB" id="A0A2P2QNU9"/>
<accession>A0A2P2QNU9</accession>
<name>A0A2P2QNU9_RHIMU</name>
<reference evidence="1" key="1">
    <citation type="submission" date="2018-02" db="EMBL/GenBank/DDBJ databases">
        <title>Rhizophora mucronata_Transcriptome.</title>
        <authorList>
            <person name="Meera S.P."/>
            <person name="Sreeshan A."/>
            <person name="Augustine A."/>
        </authorList>
    </citation>
    <scope>NUCLEOTIDE SEQUENCE</scope>
    <source>
        <tissue evidence="1">Leaf</tissue>
    </source>
</reference>
<evidence type="ECO:0000313" key="1">
    <source>
        <dbReference type="EMBL" id="MBX68551.1"/>
    </source>
</evidence>
<protein>
    <submittedName>
        <fullName evidence="1">Uncharacterized protein</fullName>
    </submittedName>
</protein>